<keyword evidence="1" id="KW-0732">Signal</keyword>
<sequence>MPSVFAAMLSSFIGVQLSCALTLSPISAHRNSYLFARDLIRALDISSSRERAGSSQLCDILCSHDSVASVAEWRC</sequence>
<protein>
    <submittedName>
        <fullName evidence="3">Secreted protein</fullName>
    </submittedName>
</protein>
<feature type="chain" id="PRO_5038030858" evidence="1">
    <location>
        <begin position="21"/>
        <end position="75"/>
    </location>
</feature>
<name>A0A915A823_PARUN</name>
<evidence type="ECO:0000313" key="3">
    <source>
        <dbReference type="WBParaSite" id="PgR002_g041_t01"/>
    </source>
</evidence>
<evidence type="ECO:0000313" key="2">
    <source>
        <dbReference type="Proteomes" id="UP000887569"/>
    </source>
</evidence>
<reference evidence="3" key="1">
    <citation type="submission" date="2022-11" db="UniProtKB">
        <authorList>
            <consortium name="WormBaseParasite"/>
        </authorList>
    </citation>
    <scope>IDENTIFICATION</scope>
</reference>
<evidence type="ECO:0000256" key="1">
    <source>
        <dbReference type="SAM" id="SignalP"/>
    </source>
</evidence>
<dbReference type="AlphaFoldDB" id="A0A915A823"/>
<accession>A0A915A823</accession>
<dbReference type="Proteomes" id="UP000887569">
    <property type="component" value="Unplaced"/>
</dbReference>
<feature type="signal peptide" evidence="1">
    <location>
        <begin position="1"/>
        <end position="20"/>
    </location>
</feature>
<keyword evidence="2" id="KW-1185">Reference proteome</keyword>
<dbReference type="WBParaSite" id="PgR002_g041_t01">
    <property type="protein sequence ID" value="PgR002_g041_t01"/>
    <property type="gene ID" value="PgR002_g041"/>
</dbReference>
<organism evidence="2 3">
    <name type="scientific">Parascaris univalens</name>
    <name type="common">Nematode worm</name>
    <dbReference type="NCBI Taxonomy" id="6257"/>
    <lineage>
        <taxon>Eukaryota</taxon>
        <taxon>Metazoa</taxon>
        <taxon>Ecdysozoa</taxon>
        <taxon>Nematoda</taxon>
        <taxon>Chromadorea</taxon>
        <taxon>Rhabditida</taxon>
        <taxon>Spirurina</taxon>
        <taxon>Ascaridomorpha</taxon>
        <taxon>Ascaridoidea</taxon>
        <taxon>Ascarididae</taxon>
        <taxon>Parascaris</taxon>
    </lineage>
</organism>
<proteinExistence type="predicted"/>